<accession>A0AAN1WL48</accession>
<reference evidence="7 8" key="1">
    <citation type="journal article" date="2022" name="IScience">
        <title>An ultrasensitive nanofiber-based assay for enzymatic hydrolysis and deep-sea microbial degradation of cellulose.</title>
        <authorList>
            <person name="Tsudome M."/>
            <person name="Tachioka M."/>
            <person name="Miyazaki M."/>
            <person name="Uchimura K."/>
            <person name="Tsuda M."/>
            <person name="Takaki Y."/>
            <person name="Deguchi S."/>
        </authorList>
    </citation>
    <scope>NUCLEOTIDE SEQUENCE [LARGE SCALE GENOMIC DNA]</scope>
    <source>
        <strain evidence="7 8">GE09</strain>
    </source>
</reference>
<dbReference type="PROSITE" id="PS51007">
    <property type="entry name" value="CYTC"/>
    <property type="match status" value="1"/>
</dbReference>
<evidence type="ECO:0000256" key="2">
    <source>
        <dbReference type="ARBA" id="ARBA00022723"/>
    </source>
</evidence>
<dbReference type="InterPro" id="IPR009056">
    <property type="entry name" value="Cyt_c-like_dom"/>
</dbReference>
<keyword evidence="1 4" id="KW-0349">Heme</keyword>
<evidence type="ECO:0000259" key="6">
    <source>
        <dbReference type="PROSITE" id="PS51007"/>
    </source>
</evidence>
<protein>
    <recommendedName>
        <fullName evidence="6">Cytochrome c domain-containing protein</fullName>
    </recommendedName>
</protein>
<feature type="compositionally biased region" description="Low complexity" evidence="5">
    <location>
        <begin position="36"/>
        <end position="65"/>
    </location>
</feature>
<proteinExistence type="predicted"/>
<dbReference type="KEGG" id="marq:MARGE09_P3810"/>
<feature type="domain" description="Cytochrome c" evidence="6">
    <location>
        <begin position="121"/>
        <end position="190"/>
    </location>
</feature>
<evidence type="ECO:0000256" key="1">
    <source>
        <dbReference type="ARBA" id="ARBA00022617"/>
    </source>
</evidence>
<dbReference type="GO" id="GO:0009055">
    <property type="term" value="F:electron transfer activity"/>
    <property type="evidence" value="ECO:0007669"/>
    <property type="project" value="InterPro"/>
</dbReference>
<keyword evidence="2 4" id="KW-0479">Metal-binding</keyword>
<evidence type="ECO:0000256" key="4">
    <source>
        <dbReference type="PROSITE-ProRule" id="PRU00433"/>
    </source>
</evidence>
<dbReference type="GO" id="GO:0046872">
    <property type="term" value="F:metal ion binding"/>
    <property type="evidence" value="ECO:0007669"/>
    <property type="project" value="UniProtKB-KW"/>
</dbReference>
<feature type="region of interest" description="Disordered" evidence="5">
    <location>
        <begin position="21"/>
        <end position="65"/>
    </location>
</feature>
<dbReference type="EMBL" id="AP023086">
    <property type="protein sequence ID" value="BCD99608.1"/>
    <property type="molecule type" value="Genomic_DNA"/>
</dbReference>
<keyword evidence="3 4" id="KW-0408">Iron</keyword>
<dbReference type="InterPro" id="IPR036909">
    <property type="entry name" value="Cyt_c-like_dom_sf"/>
</dbReference>
<gene>
    <name evidence="7" type="ORF">MARGE09_P3810</name>
</gene>
<evidence type="ECO:0000256" key="3">
    <source>
        <dbReference type="ARBA" id="ARBA00023004"/>
    </source>
</evidence>
<dbReference type="AlphaFoldDB" id="A0AAN1WL48"/>
<evidence type="ECO:0000313" key="7">
    <source>
        <dbReference type="EMBL" id="BCD99608.1"/>
    </source>
</evidence>
<dbReference type="GO" id="GO:0020037">
    <property type="term" value="F:heme binding"/>
    <property type="evidence" value="ECO:0007669"/>
    <property type="project" value="InterPro"/>
</dbReference>
<dbReference type="Pfam" id="PF13442">
    <property type="entry name" value="Cytochrome_CBB3"/>
    <property type="match status" value="1"/>
</dbReference>
<organism evidence="7 8">
    <name type="scientific">Marinagarivorans cellulosilyticus</name>
    <dbReference type="NCBI Taxonomy" id="2721545"/>
    <lineage>
        <taxon>Bacteria</taxon>
        <taxon>Pseudomonadati</taxon>
        <taxon>Pseudomonadota</taxon>
        <taxon>Gammaproteobacteria</taxon>
        <taxon>Cellvibrionales</taxon>
        <taxon>Cellvibrionaceae</taxon>
        <taxon>Marinagarivorans</taxon>
    </lineage>
</organism>
<dbReference type="SUPFAM" id="SSF46626">
    <property type="entry name" value="Cytochrome c"/>
    <property type="match status" value="1"/>
</dbReference>
<sequence length="190" mass="19955">MRRLISLATIVLACGACSKDDVKDLVTPPDAVSNQSSSQGLPPTNSSSSSNESLDMSSMPTFSSTASQSSMAASSSFADMSSSEAANSSWEYTASSEAASSSQASFSSEAASSQDSSEPVSAMPDGAQLFSEQCASCHNLDTNLPFQIGTNLSFTELHNTISNTMPFNKSNHCTGECAMELAYYIENMRL</sequence>
<evidence type="ECO:0000313" key="8">
    <source>
        <dbReference type="Proteomes" id="UP001320119"/>
    </source>
</evidence>
<keyword evidence="8" id="KW-1185">Reference proteome</keyword>
<feature type="compositionally biased region" description="Low complexity" evidence="5">
    <location>
        <begin position="103"/>
        <end position="118"/>
    </location>
</feature>
<dbReference type="RefSeq" id="WP_236984874.1">
    <property type="nucleotide sequence ID" value="NZ_AP023086.1"/>
</dbReference>
<dbReference type="Proteomes" id="UP001320119">
    <property type="component" value="Chromosome"/>
</dbReference>
<evidence type="ECO:0000256" key="5">
    <source>
        <dbReference type="SAM" id="MobiDB-lite"/>
    </source>
</evidence>
<name>A0AAN1WL48_9GAMM</name>
<feature type="region of interest" description="Disordered" evidence="5">
    <location>
        <begin position="103"/>
        <end position="124"/>
    </location>
</feature>